<dbReference type="InterPro" id="IPR001647">
    <property type="entry name" value="HTH_TetR"/>
</dbReference>
<dbReference type="GO" id="GO:0003677">
    <property type="term" value="F:DNA binding"/>
    <property type="evidence" value="ECO:0007669"/>
    <property type="project" value="UniProtKB-UniRule"/>
</dbReference>
<dbReference type="InterPro" id="IPR011075">
    <property type="entry name" value="TetR_C"/>
</dbReference>
<dbReference type="Pfam" id="PF16925">
    <property type="entry name" value="TetR_C_13"/>
    <property type="match status" value="1"/>
</dbReference>
<dbReference type="RefSeq" id="WP_203655507.1">
    <property type="nucleotide sequence ID" value="NZ_BAAAZM010000033.1"/>
</dbReference>
<dbReference type="InterPro" id="IPR009057">
    <property type="entry name" value="Homeodomain-like_sf"/>
</dbReference>
<keyword evidence="3" id="KW-0804">Transcription</keyword>
<keyword evidence="2 4" id="KW-0238">DNA-binding</keyword>
<sequence>MARPRTFDEDRALDTAMRTFWANGYEGTSTRDLCDALNLDRSSVYNAFRSKHELFARALARYIETMNAQQLAILADPDLSAVARIRALFDRIIDTEFEHRRHGRGLGCLTVNSTVELAGRDERVTRMLDRDLAVRLDALRTVIEAGRAAGEVTSGRDADDLARFVNAVIAGMRVAAQGGASRAALTAIAATAVDALTA</sequence>
<dbReference type="SUPFAM" id="SSF48498">
    <property type="entry name" value="Tetracyclin repressor-like, C-terminal domain"/>
    <property type="match status" value="1"/>
</dbReference>
<evidence type="ECO:0000313" key="6">
    <source>
        <dbReference type="EMBL" id="GID10286.1"/>
    </source>
</evidence>
<evidence type="ECO:0000256" key="1">
    <source>
        <dbReference type="ARBA" id="ARBA00023015"/>
    </source>
</evidence>
<evidence type="ECO:0000313" key="7">
    <source>
        <dbReference type="Proteomes" id="UP000612808"/>
    </source>
</evidence>
<protein>
    <submittedName>
        <fullName evidence="6">TetR family transcriptional regulator</fullName>
    </submittedName>
</protein>
<evidence type="ECO:0000256" key="4">
    <source>
        <dbReference type="PROSITE-ProRule" id="PRU00335"/>
    </source>
</evidence>
<name>A0A8J3IUR7_9ACTN</name>
<evidence type="ECO:0000256" key="2">
    <source>
        <dbReference type="ARBA" id="ARBA00023125"/>
    </source>
</evidence>
<dbReference type="Pfam" id="PF00440">
    <property type="entry name" value="TetR_N"/>
    <property type="match status" value="1"/>
</dbReference>
<dbReference type="Gene3D" id="1.10.10.60">
    <property type="entry name" value="Homeodomain-like"/>
    <property type="match status" value="1"/>
</dbReference>
<evidence type="ECO:0000256" key="3">
    <source>
        <dbReference type="ARBA" id="ARBA00023163"/>
    </source>
</evidence>
<dbReference type="PANTHER" id="PTHR47506:SF1">
    <property type="entry name" value="HTH-TYPE TRANSCRIPTIONAL REGULATOR YJDC"/>
    <property type="match status" value="1"/>
</dbReference>
<feature type="DNA-binding region" description="H-T-H motif" evidence="4">
    <location>
        <begin position="29"/>
        <end position="48"/>
    </location>
</feature>
<dbReference type="InterPro" id="IPR036271">
    <property type="entry name" value="Tet_transcr_reg_TetR-rel_C_sf"/>
</dbReference>
<dbReference type="AlphaFoldDB" id="A0A8J3IUR7"/>
<proteinExistence type="predicted"/>
<evidence type="ECO:0000259" key="5">
    <source>
        <dbReference type="PROSITE" id="PS50977"/>
    </source>
</evidence>
<dbReference type="SUPFAM" id="SSF46689">
    <property type="entry name" value="Homeodomain-like"/>
    <property type="match status" value="1"/>
</dbReference>
<dbReference type="Gene3D" id="1.10.357.10">
    <property type="entry name" value="Tetracycline Repressor, domain 2"/>
    <property type="match status" value="1"/>
</dbReference>
<dbReference type="PANTHER" id="PTHR47506">
    <property type="entry name" value="TRANSCRIPTIONAL REGULATORY PROTEIN"/>
    <property type="match status" value="1"/>
</dbReference>
<reference evidence="6" key="1">
    <citation type="submission" date="2021-01" db="EMBL/GenBank/DDBJ databases">
        <title>Whole genome shotgun sequence of Actinocatenispora rupis NBRC 107355.</title>
        <authorList>
            <person name="Komaki H."/>
            <person name="Tamura T."/>
        </authorList>
    </citation>
    <scope>NUCLEOTIDE SEQUENCE</scope>
    <source>
        <strain evidence="6">NBRC 107355</strain>
    </source>
</reference>
<organism evidence="6 7">
    <name type="scientific">Actinocatenispora rupis</name>
    <dbReference type="NCBI Taxonomy" id="519421"/>
    <lineage>
        <taxon>Bacteria</taxon>
        <taxon>Bacillati</taxon>
        <taxon>Actinomycetota</taxon>
        <taxon>Actinomycetes</taxon>
        <taxon>Micromonosporales</taxon>
        <taxon>Micromonosporaceae</taxon>
        <taxon>Actinocatenispora</taxon>
    </lineage>
</organism>
<dbReference type="PROSITE" id="PS50977">
    <property type="entry name" value="HTH_TETR_2"/>
    <property type="match status" value="1"/>
</dbReference>
<keyword evidence="1" id="KW-0805">Transcription regulation</keyword>
<dbReference type="EMBL" id="BOMB01000007">
    <property type="protein sequence ID" value="GID10286.1"/>
    <property type="molecule type" value="Genomic_DNA"/>
</dbReference>
<dbReference type="Proteomes" id="UP000612808">
    <property type="component" value="Unassembled WGS sequence"/>
</dbReference>
<keyword evidence="7" id="KW-1185">Reference proteome</keyword>
<comment type="caution">
    <text evidence="6">The sequence shown here is derived from an EMBL/GenBank/DDBJ whole genome shotgun (WGS) entry which is preliminary data.</text>
</comment>
<feature type="domain" description="HTH tetR-type" evidence="5">
    <location>
        <begin position="6"/>
        <end position="66"/>
    </location>
</feature>
<gene>
    <name evidence="6" type="ORF">Aru02nite_11750</name>
</gene>
<accession>A0A8J3IUR7</accession>